<evidence type="ECO:0000259" key="2">
    <source>
        <dbReference type="Pfam" id="PF13472"/>
    </source>
</evidence>
<feature type="signal peptide" evidence="1">
    <location>
        <begin position="1"/>
        <end position="18"/>
    </location>
</feature>
<proteinExistence type="predicted"/>
<gene>
    <name evidence="3" type="ORF">GCM10007103_06540</name>
</gene>
<feature type="chain" id="PRO_5036805110" evidence="1">
    <location>
        <begin position="19"/>
        <end position="235"/>
    </location>
</feature>
<reference evidence="3" key="1">
    <citation type="journal article" date="2014" name="Int. J. Syst. Evol. Microbiol.">
        <title>Complete genome sequence of Corynebacterium casei LMG S-19264T (=DSM 44701T), isolated from a smear-ripened cheese.</title>
        <authorList>
            <consortium name="US DOE Joint Genome Institute (JGI-PGF)"/>
            <person name="Walter F."/>
            <person name="Albersmeier A."/>
            <person name="Kalinowski J."/>
            <person name="Ruckert C."/>
        </authorList>
    </citation>
    <scope>NUCLEOTIDE SEQUENCE</scope>
    <source>
        <strain evidence="3">KCTC 12719</strain>
    </source>
</reference>
<accession>A0A918VVV2</accession>
<dbReference type="AlphaFoldDB" id="A0A918VVV2"/>
<protein>
    <submittedName>
        <fullName evidence="3">Acylneuraminate cytidylyltransferase</fullName>
    </submittedName>
</protein>
<dbReference type="CDD" id="cd04501">
    <property type="entry name" value="SGNH_hydrolase_like_4"/>
    <property type="match status" value="1"/>
</dbReference>
<dbReference type="GO" id="GO:0016779">
    <property type="term" value="F:nucleotidyltransferase activity"/>
    <property type="evidence" value="ECO:0007669"/>
    <property type="project" value="UniProtKB-KW"/>
</dbReference>
<dbReference type="EMBL" id="BMXB01000001">
    <property type="protein sequence ID" value="GHA27794.1"/>
    <property type="molecule type" value="Genomic_DNA"/>
</dbReference>
<dbReference type="InterPro" id="IPR036514">
    <property type="entry name" value="SGNH_hydro_sf"/>
</dbReference>
<evidence type="ECO:0000313" key="4">
    <source>
        <dbReference type="Proteomes" id="UP000610456"/>
    </source>
</evidence>
<keyword evidence="3" id="KW-0808">Transferase</keyword>
<keyword evidence="4" id="KW-1185">Reference proteome</keyword>
<dbReference type="RefSeq" id="WP_189603258.1">
    <property type="nucleotide sequence ID" value="NZ_BMXB01000001.1"/>
</dbReference>
<dbReference type="PANTHER" id="PTHR30383:SF5">
    <property type="entry name" value="SGNH HYDROLASE-TYPE ESTERASE DOMAIN-CONTAINING PROTEIN"/>
    <property type="match status" value="1"/>
</dbReference>
<keyword evidence="3" id="KW-0548">Nucleotidyltransferase</keyword>
<dbReference type="PANTHER" id="PTHR30383">
    <property type="entry name" value="THIOESTERASE 1/PROTEASE 1/LYSOPHOSPHOLIPASE L1"/>
    <property type="match status" value="1"/>
</dbReference>
<organism evidence="3 4">
    <name type="scientific">Salinimicrobium marinum</name>
    <dbReference type="NCBI Taxonomy" id="680283"/>
    <lineage>
        <taxon>Bacteria</taxon>
        <taxon>Pseudomonadati</taxon>
        <taxon>Bacteroidota</taxon>
        <taxon>Flavobacteriia</taxon>
        <taxon>Flavobacteriales</taxon>
        <taxon>Flavobacteriaceae</taxon>
        <taxon>Salinimicrobium</taxon>
    </lineage>
</organism>
<dbReference type="InterPro" id="IPR051532">
    <property type="entry name" value="Ester_Hydrolysis_Enzymes"/>
</dbReference>
<feature type="domain" description="SGNH hydrolase-type esterase" evidence="2">
    <location>
        <begin position="55"/>
        <end position="216"/>
    </location>
</feature>
<reference evidence="3" key="2">
    <citation type="submission" date="2020-09" db="EMBL/GenBank/DDBJ databases">
        <authorList>
            <person name="Sun Q."/>
            <person name="Kim S."/>
        </authorList>
    </citation>
    <scope>NUCLEOTIDE SEQUENCE</scope>
    <source>
        <strain evidence="3">KCTC 12719</strain>
    </source>
</reference>
<name>A0A918VVV2_9FLAO</name>
<dbReference type="Proteomes" id="UP000610456">
    <property type="component" value="Unassembled WGS sequence"/>
</dbReference>
<sequence>MKKSLFLLLILATGMVYSQESDFDKLMKQDWANLQKYRAENAKIKGNSSGDLVVFMGNSITENWVWRHPEFFSENNYVGRGISGQTTPQMLIRFTPDVIDLNPKAVVILAGTNDIAGNTGSSTVKMITDNIEAMVQLAVANDIKVILASVLPVYKYPWREQIDPVEKITEVNQWLENYAHENGYVYLDFYSAMVDDKKGLKDAYGEDGVHPVKEGYLVMEPLAKAAIAKALGKKE</sequence>
<dbReference type="Gene3D" id="3.40.50.1110">
    <property type="entry name" value="SGNH hydrolase"/>
    <property type="match status" value="1"/>
</dbReference>
<evidence type="ECO:0000313" key="3">
    <source>
        <dbReference type="EMBL" id="GHA27794.1"/>
    </source>
</evidence>
<evidence type="ECO:0000256" key="1">
    <source>
        <dbReference type="SAM" id="SignalP"/>
    </source>
</evidence>
<keyword evidence="1" id="KW-0732">Signal</keyword>
<dbReference type="Pfam" id="PF13472">
    <property type="entry name" value="Lipase_GDSL_2"/>
    <property type="match status" value="1"/>
</dbReference>
<comment type="caution">
    <text evidence="3">The sequence shown here is derived from an EMBL/GenBank/DDBJ whole genome shotgun (WGS) entry which is preliminary data.</text>
</comment>
<dbReference type="GO" id="GO:0004622">
    <property type="term" value="F:phosphatidylcholine lysophospholipase activity"/>
    <property type="evidence" value="ECO:0007669"/>
    <property type="project" value="TreeGrafter"/>
</dbReference>
<dbReference type="SUPFAM" id="SSF52266">
    <property type="entry name" value="SGNH hydrolase"/>
    <property type="match status" value="1"/>
</dbReference>
<dbReference type="InterPro" id="IPR013830">
    <property type="entry name" value="SGNH_hydro"/>
</dbReference>